<organism evidence="12 13">
    <name type="scientific">Saccharopolyspora oryzae</name>
    <dbReference type="NCBI Taxonomy" id="2997343"/>
    <lineage>
        <taxon>Bacteria</taxon>
        <taxon>Bacillati</taxon>
        <taxon>Actinomycetota</taxon>
        <taxon>Actinomycetes</taxon>
        <taxon>Pseudonocardiales</taxon>
        <taxon>Pseudonocardiaceae</taxon>
        <taxon>Saccharopolyspora</taxon>
    </lineage>
</organism>
<keyword evidence="4" id="KW-0963">Cytoplasm</keyword>
<comment type="function">
    <text evidence="10">Required for the formation of a threonylcarbamoyl group on adenosine at position 37 (t(6)A37) in tRNAs that read codons beginning with adenine. Is involved in the transfer of the threonylcarbamoyl moiety of threonylcarbamoyl-AMP (TC-AMP) to the N6 group of A37, together with TsaD and TsaB. TsaE seems to play an indirect role in the t(6)A biosynthesis pathway, possibly in regulating the core enzymatic function of TsaD.</text>
</comment>
<keyword evidence="9" id="KW-0460">Magnesium</keyword>
<dbReference type="SUPFAM" id="SSF52540">
    <property type="entry name" value="P-loop containing nucleoside triphosphate hydrolases"/>
    <property type="match status" value="1"/>
</dbReference>
<evidence type="ECO:0000256" key="11">
    <source>
        <dbReference type="ARBA" id="ARBA00032441"/>
    </source>
</evidence>
<evidence type="ECO:0000256" key="4">
    <source>
        <dbReference type="ARBA" id="ARBA00022490"/>
    </source>
</evidence>
<comment type="similarity">
    <text evidence="2">Belongs to the TsaE family.</text>
</comment>
<gene>
    <name evidence="12" type="primary">tsaE</name>
    <name evidence="12" type="ORF">OU415_06540</name>
</gene>
<comment type="caution">
    <text evidence="12">The sequence shown here is derived from an EMBL/GenBank/DDBJ whole genome shotgun (WGS) entry which is preliminary data.</text>
</comment>
<protein>
    <recommendedName>
        <fullName evidence="3">tRNA threonylcarbamoyladenosine biosynthesis protein TsaE</fullName>
    </recommendedName>
    <alternativeName>
        <fullName evidence="11">t(6)A37 threonylcarbamoyladenosine biosynthesis protein TsaE</fullName>
    </alternativeName>
</protein>
<dbReference type="Gene3D" id="3.40.50.300">
    <property type="entry name" value="P-loop containing nucleotide triphosphate hydrolases"/>
    <property type="match status" value="1"/>
</dbReference>
<keyword evidence="6" id="KW-0479">Metal-binding</keyword>
<evidence type="ECO:0000256" key="10">
    <source>
        <dbReference type="ARBA" id="ARBA00024908"/>
    </source>
</evidence>
<evidence type="ECO:0000256" key="2">
    <source>
        <dbReference type="ARBA" id="ARBA00007599"/>
    </source>
</evidence>
<evidence type="ECO:0000256" key="1">
    <source>
        <dbReference type="ARBA" id="ARBA00004496"/>
    </source>
</evidence>
<dbReference type="InterPro" id="IPR003442">
    <property type="entry name" value="T6A_TsaE"/>
</dbReference>
<evidence type="ECO:0000256" key="5">
    <source>
        <dbReference type="ARBA" id="ARBA00022694"/>
    </source>
</evidence>
<evidence type="ECO:0000256" key="6">
    <source>
        <dbReference type="ARBA" id="ARBA00022723"/>
    </source>
</evidence>
<evidence type="ECO:0000256" key="3">
    <source>
        <dbReference type="ARBA" id="ARBA00019010"/>
    </source>
</evidence>
<dbReference type="PANTHER" id="PTHR33540:SF2">
    <property type="entry name" value="TRNA THREONYLCARBAMOYLADENOSINE BIOSYNTHESIS PROTEIN TSAE"/>
    <property type="match status" value="1"/>
</dbReference>
<proteinExistence type="inferred from homology"/>
<dbReference type="Proteomes" id="UP001210380">
    <property type="component" value="Unassembled WGS sequence"/>
</dbReference>
<comment type="subcellular location">
    <subcellularLocation>
        <location evidence="1">Cytoplasm</location>
    </subcellularLocation>
</comment>
<keyword evidence="13" id="KW-1185">Reference proteome</keyword>
<keyword evidence="5" id="KW-0819">tRNA processing</keyword>
<reference evidence="12 13" key="1">
    <citation type="submission" date="2022-11" db="EMBL/GenBank/DDBJ databases">
        <title>Draft genome sequence of Saccharopolyspora sp. WRP15-2 isolated from rhizosphere soils of wild rice in Thailand.</title>
        <authorList>
            <person name="Duangmal K."/>
            <person name="Kammanee S."/>
            <person name="Muangham S."/>
        </authorList>
    </citation>
    <scope>NUCLEOTIDE SEQUENCE [LARGE SCALE GENOMIC DNA]</scope>
    <source>
        <strain evidence="12 13">WRP15-2</strain>
    </source>
</reference>
<keyword evidence="7" id="KW-0547">Nucleotide-binding</keyword>
<evidence type="ECO:0000256" key="8">
    <source>
        <dbReference type="ARBA" id="ARBA00022840"/>
    </source>
</evidence>
<dbReference type="RefSeq" id="WP_270947665.1">
    <property type="nucleotide sequence ID" value="NZ_JAQGLA010000006.1"/>
</dbReference>
<keyword evidence="8" id="KW-0067">ATP-binding</keyword>
<sequence length="159" mass="17046">MSSALRIAELPQEADTLEFGRRLGAALRAGDLVLLDGPLGAGKTVLARGIAAGMGVTGRVTSPTFVIARVHRPDSGNGPALVHVDAYRLGGLDEIDDLDLDTDLTEAAVVVEWGEGLAERLADSHLMLRIRRRPDDVREVALEPHGESWDARIPELLGR</sequence>
<evidence type="ECO:0000313" key="12">
    <source>
        <dbReference type="EMBL" id="MDA3625084.1"/>
    </source>
</evidence>
<dbReference type="InterPro" id="IPR027417">
    <property type="entry name" value="P-loop_NTPase"/>
</dbReference>
<name>A0ABT4UTT7_9PSEU</name>
<dbReference type="Pfam" id="PF02367">
    <property type="entry name" value="TsaE"/>
    <property type="match status" value="1"/>
</dbReference>
<accession>A0ABT4UTT7</accession>
<dbReference type="PANTHER" id="PTHR33540">
    <property type="entry name" value="TRNA THREONYLCARBAMOYLADENOSINE BIOSYNTHESIS PROTEIN TSAE"/>
    <property type="match status" value="1"/>
</dbReference>
<evidence type="ECO:0000256" key="7">
    <source>
        <dbReference type="ARBA" id="ARBA00022741"/>
    </source>
</evidence>
<dbReference type="EMBL" id="JAQGLA010000006">
    <property type="protein sequence ID" value="MDA3625084.1"/>
    <property type="molecule type" value="Genomic_DNA"/>
</dbReference>
<dbReference type="NCBIfam" id="TIGR00150">
    <property type="entry name" value="T6A_YjeE"/>
    <property type="match status" value="1"/>
</dbReference>
<evidence type="ECO:0000256" key="9">
    <source>
        <dbReference type="ARBA" id="ARBA00022842"/>
    </source>
</evidence>
<evidence type="ECO:0000313" key="13">
    <source>
        <dbReference type="Proteomes" id="UP001210380"/>
    </source>
</evidence>